<dbReference type="GO" id="GO:0016020">
    <property type="term" value="C:membrane"/>
    <property type="evidence" value="ECO:0007669"/>
    <property type="project" value="UniProtKB-SubCell"/>
</dbReference>
<keyword evidence="9" id="KW-1185">Reference proteome</keyword>
<comment type="caution">
    <text evidence="8">The sequence shown here is derived from an EMBL/GenBank/DDBJ whole genome shotgun (WGS) entry which is preliminary data.</text>
</comment>
<evidence type="ECO:0000256" key="2">
    <source>
        <dbReference type="ARBA" id="ARBA00022617"/>
    </source>
</evidence>
<gene>
    <name evidence="8" type="ORF">BUALT_Bualt13G0116800</name>
</gene>
<dbReference type="InterPro" id="IPR002401">
    <property type="entry name" value="Cyt_P450_E_grp-I"/>
</dbReference>
<proteinExistence type="predicted"/>
<evidence type="ECO:0008006" key="10">
    <source>
        <dbReference type="Google" id="ProtNLM"/>
    </source>
</evidence>
<dbReference type="Proteomes" id="UP000826271">
    <property type="component" value="Unassembled WGS sequence"/>
</dbReference>
<evidence type="ECO:0000313" key="8">
    <source>
        <dbReference type="EMBL" id="KAG8371713.1"/>
    </source>
</evidence>
<dbReference type="GO" id="GO:0020037">
    <property type="term" value="F:heme binding"/>
    <property type="evidence" value="ECO:0007669"/>
    <property type="project" value="InterPro"/>
</dbReference>
<reference evidence="8" key="1">
    <citation type="submission" date="2019-10" db="EMBL/GenBank/DDBJ databases">
        <authorList>
            <person name="Zhang R."/>
            <person name="Pan Y."/>
            <person name="Wang J."/>
            <person name="Ma R."/>
            <person name="Yu S."/>
        </authorList>
    </citation>
    <scope>NUCLEOTIDE SEQUENCE</scope>
    <source>
        <strain evidence="8">LA-IB0</strain>
        <tissue evidence="8">Leaf</tissue>
    </source>
</reference>
<evidence type="ECO:0000256" key="7">
    <source>
        <dbReference type="SAM" id="MobiDB-lite"/>
    </source>
</evidence>
<keyword evidence="4" id="KW-0560">Oxidoreductase</keyword>
<dbReference type="GO" id="GO:0004497">
    <property type="term" value="F:monooxygenase activity"/>
    <property type="evidence" value="ECO:0007669"/>
    <property type="project" value="UniProtKB-KW"/>
</dbReference>
<dbReference type="GO" id="GO:0046246">
    <property type="term" value="P:terpene biosynthetic process"/>
    <property type="evidence" value="ECO:0007669"/>
    <property type="project" value="TreeGrafter"/>
</dbReference>
<evidence type="ECO:0000256" key="3">
    <source>
        <dbReference type="ARBA" id="ARBA00022723"/>
    </source>
</evidence>
<evidence type="ECO:0000256" key="1">
    <source>
        <dbReference type="ARBA" id="ARBA00004167"/>
    </source>
</evidence>
<accession>A0AAV6WMK0</accession>
<dbReference type="AlphaFoldDB" id="A0AAV6WMK0"/>
<sequence>MTAMAANIGGEPCGGSGDADEQPPGAWPFIGHLHLLGGQSPVARTLGAIADKHGPIFSLRLGTQQALVVSNWELIKECFTTRDRVFATRPIMAISKYLGYKYAAFALAPYGPYWRDVRKMVTLQLFTTHRLDKLRHVCASELNHVIKTLYSLNLEKVTLNTLFEGLTFNISIRMLAGKRFSSARIEDLAFKEAIKKALYLSGVFVWSDAIPSIEWMDIGGHLKSVKQNAKEIDKVLEDWVENRIRTRKENSADDFLDVMLSTLPENEMVSGYTRETVIKATLLLTLARLLQGFNISTPMGVPVDMEEGLGIALPKLKPLEVILTPRLPRELYEDL</sequence>
<dbReference type="InterPro" id="IPR036396">
    <property type="entry name" value="Cyt_P450_sf"/>
</dbReference>
<keyword evidence="3" id="KW-0479">Metal-binding</keyword>
<protein>
    <recommendedName>
        <fullName evidence="10">Cytochrome P450</fullName>
    </recommendedName>
</protein>
<dbReference type="PANTHER" id="PTHR47947">
    <property type="entry name" value="CYTOCHROME P450 82C3-RELATED"/>
    <property type="match status" value="1"/>
</dbReference>
<evidence type="ECO:0000256" key="5">
    <source>
        <dbReference type="ARBA" id="ARBA00023004"/>
    </source>
</evidence>
<dbReference type="GO" id="GO:0005506">
    <property type="term" value="F:iron ion binding"/>
    <property type="evidence" value="ECO:0007669"/>
    <property type="project" value="InterPro"/>
</dbReference>
<dbReference type="Gene3D" id="1.10.630.10">
    <property type="entry name" value="Cytochrome P450"/>
    <property type="match status" value="1"/>
</dbReference>
<dbReference type="InterPro" id="IPR050651">
    <property type="entry name" value="Plant_Cytochrome_P450_Monoox"/>
</dbReference>
<keyword evidence="2" id="KW-0349">Heme</keyword>
<keyword evidence="5" id="KW-0408">Iron</keyword>
<dbReference type="EMBL" id="WHWC01000013">
    <property type="protein sequence ID" value="KAG8371713.1"/>
    <property type="molecule type" value="Genomic_DNA"/>
</dbReference>
<feature type="region of interest" description="Disordered" evidence="7">
    <location>
        <begin position="1"/>
        <end position="21"/>
    </location>
</feature>
<evidence type="ECO:0000256" key="6">
    <source>
        <dbReference type="ARBA" id="ARBA00023033"/>
    </source>
</evidence>
<keyword evidence="6" id="KW-0503">Monooxygenase</keyword>
<dbReference type="GO" id="GO:0016705">
    <property type="term" value="F:oxidoreductase activity, acting on paired donors, with incorporation or reduction of molecular oxygen"/>
    <property type="evidence" value="ECO:0007669"/>
    <property type="project" value="InterPro"/>
</dbReference>
<dbReference type="SUPFAM" id="SSF48264">
    <property type="entry name" value="Cytochrome P450"/>
    <property type="match status" value="1"/>
</dbReference>
<organism evidence="8 9">
    <name type="scientific">Buddleja alternifolia</name>
    <dbReference type="NCBI Taxonomy" id="168488"/>
    <lineage>
        <taxon>Eukaryota</taxon>
        <taxon>Viridiplantae</taxon>
        <taxon>Streptophyta</taxon>
        <taxon>Embryophyta</taxon>
        <taxon>Tracheophyta</taxon>
        <taxon>Spermatophyta</taxon>
        <taxon>Magnoliopsida</taxon>
        <taxon>eudicotyledons</taxon>
        <taxon>Gunneridae</taxon>
        <taxon>Pentapetalae</taxon>
        <taxon>asterids</taxon>
        <taxon>lamiids</taxon>
        <taxon>Lamiales</taxon>
        <taxon>Scrophulariaceae</taxon>
        <taxon>Buddlejeae</taxon>
        <taxon>Buddleja</taxon>
    </lineage>
</organism>
<dbReference type="Pfam" id="PF00067">
    <property type="entry name" value="p450"/>
    <property type="match status" value="1"/>
</dbReference>
<dbReference type="PANTHER" id="PTHR47947:SF8">
    <property type="entry name" value="CYTOCHROME P450 82C4-LIKE"/>
    <property type="match status" value="1"/>
</dbReference>
<comment type="subcellular location">
    <subcellularLocation>
        <location evidence="1">Membrane</location>
        <topology evidence="1">Single-pass membrane protein</topology>
    </subcellularLocation>
</comment>
<evidence type="ECO:0000256" key="4">
    <source>
        <dbReference type="ARBA" id="ARBA00023002"/>
    </source>
</evidence>
<dbReference type="InterPro" id="IPR001128">
    <property type="entry name" value="Cyt_P450"/>
</dbReference>
<name>A0AAV6WMK0_9LAMI</name>
<evidence type="ECO:0000313" key="9">
    <source>
        <dbReference type="Proteomes" id="UP000826271"/>
    </source>
</evidence>
<dbReference type="PRINTS" id="PR00463">
    <property type="entry name" value="EP450I"/>
</dbReference>